<accession>A0A9N8VQP3</accession>
<dbReference type="SUPFAM" id="SSF53448">
    <property type="entry name" value="Nucleotide-diphospho-sugar transferases"/>
    <property type="match status" value="1"/>
</dbReference>
<evidence type="ECO:0000313" key="2">
    <source>
        <dbReference type="Proteomes" id="UP000789405"/>
    </source>
</evidence>
<comment type="caution">
    <text evidence="1">The sequence shown here is derived from an EMBL/GenBank/DDBJ whole genome shotgun (WGS) entry which is preliminary data.</text>
</comment>
<dbReference type="Proteomes" id="UP000789405">
    <property type="component" value="Unassembled WGS sequence"/>
</dbReference>
<protein>
    <submittedName>
        <fullName evidence="1">8070_t:CDS:1</fullName>
    </submittedName>
</protein>
<proteinExistence type="predicted"/>
<evidence type="ECO:0000313" key="1">
    <source>
        <dbReference type="EMBL" id="CAG8463120.1"/>
    </source>
</evidence>
<organism evidence="1 2">
    <name type="scientific">Dentiscutata erythropus</name>
    <dbReference type="NCBI Taxonomy" id="1348616"/>
    <lineage>
        <taxon>Eukaryota</taxon>
        <taxon>Fungi</taxon>
        <taxon>Fungi incertae sedis</taxon>
        <taxon>Mucoromycota</taxon>
        <taxon>Glomeromycotina</taxon>
        <taxon>Glomeromycetes</taxon>
        <taxon>Diversisporales</taxon>
        <taxon>Gigasporaceae</taxon>
        <taxon>Dentiscutata</taxon>
    </lineage>
</organism>
<dbReference type="OrthoDB" id="2014201at2759"/>
<dbReference type="AlphaFoldDB" id="A0A9N8VQP3"/>
<dbReference type="EMBL" id="CAJVPY010000290">
    <property type="protein sequence ID" value="CAG8463120.1"/>
    <property type="molecule type" value="Genomic_DNA"/>
</dbReference>
<name>A0A9N8VQP3_9GLOM</name>
<keyword evidence="2" id="KW-1185">Reference proteome</keyword>
<reference evidence="1" key="1">
    <citation type="submission" date="2021-06" db="EMBL/GenBank/DDBJ databases">
        <authorList>
            <person name="Kallberg Y."/>
            <person name="Tangrot J."/>
            <person name="Rosling A."/>
        </authorList>
    </citation>
    <scope>NUCLEOTIDE SEQUENCE</scope>
    <source>
        <strain evidence="1">MA453B</strain>
    </source>
</reference>
<gene>
    <name evidence="1" type="ORF">DERYTH_LOCUS1101</name>
</gene>
<dbReference type="InterPro" id="IPR050587">
    <property type="entry name" value="GNT1/Glycosyltrans_8"/>
</dbReference>
<dbReference type="PANTHER" id="PTHR11183">
    <property type="entry name" value="GLYCOGENIN SUBFAMILY MEMBER"/>
    <property type="match status" value="1"/>
</dbReference>
<dbReference type="InterPro" id="IPR029044">
    <property type="entry name" value="Nucleotide-diphossugar_trans"/>
</dbReference>
<sequence>MYDLLKRKKIPSAFDKNDSIIRYSEPNHNSSIYDGTYACHDSVSCGIKYGKSTYNLSTDQQFNQFNEVFLSTLYTESYFRGSLLLGYTIKKHHPNHAMYLLYFPNQISASLICQLEAVGWIMKEVERIPVPWNGYLYGNFGDQFTKLQIWSLTEFDSIIYIDSDAIVLQRIDNLFEMVNLRTKFEFAAAPDVFGQQILTKFNAEKWNSIKWIVSDIKW</sequence>
<dbReference type="Gene3D" id="3.90.550.10">
    <property type="entry name" value="Spore Coat Polysaccharide Biosynthesis Protein SpsA, Chain A"/>
    <property type="match status" value="1"/>
</dbReference>